<keyword evidence="2" id="KW-1185">Reference proteome</keyword>
<protein>
    <submittedName>
        <fullName evidence="1">Uncharacterized protein</fullName>
    </submittedName>
</protein>
<sequence>MLSSWSGTRVDLGDQRVVILSESGSLIIYLSREMYGIKRALHDARQRRGPQLLSYCRRRVTKSVRGSDVMDESGLRVMVAGDRGLEWISPVRVLTIGLFSVDCFYHYL</sequence>
<dbReference type="Proteomes" id="UP001358586">
    <property type="component" value="Chromosome 13"/>
</dbReference>
<accession>A0ABR0MFB0</accession>
<dbReference type="EMBL" id="JARKNE010000013">
    <property type="protein sequence ID" value="KAK5771909.1"/>
    <property type="molecule type" value="Genomic_DNA"/>
</dbReference>
<evidence type="ECO:0000313" key="2">
    <source>
        <dbReference type="Proteomes" id="UP001358586"/>
    </source>
</evidence>
<proteinExistence type="predicted"/>
<reference evidence="1 2" key="1">
    <citation type="submission" date="2023-03" db="EMBL/GenBank/DDBJ databases">
        <title>WGS of Gossypium arboreum.</title>
        <authorList>
            <person name="Yu D."/>
        </authorList>
    </citation>
    <scope>NUCLEOTIDE SEQUENCE [LARGE SCALE GENOMIC DNA]</scope>
    <source>
        <tissue evidence="1">Leaf</tissue>
    </source>
</reference>
<comment type="caution">
    <text evidence="1">The sequence shown here is derived from an EMBL/GenBank/DDBJ whole genome shotgun (WGS) entry which is preliminary data.</text>
</comment>
<name>A0ABR0MFB0_GOSAR</name>
<organism evidence="1 2">
    <name type="scientific">Gossypium arboreum</name>
    <name type="common">Tree cotton</name>
    <name type="synonym">Gossypium nanking</name>
    <dbReference type="NCBI Taxonomy" id="29729"/>
    <lineage>
        <taxon>Eukaryota</taxon>
        <taxon>Viridiplantae</taxon>
        <taxon>Streptophyta</taxon>
        <taxon>Embryophyta</taxon>
        <taxon>Tracheophyta</taxon>
        <taxon>Spermatophyta</taxon>
        <taxon>Magnoliopsida</taxon>
        <taxon>eudicotyledons</taxon>
        <taxon>Gunneridae</taxon>
        <taxon>Pentapetalae</taxon>
        <taxon>rosids</taxon>
        <taxon>malvids</taxon>
        <taxon>Malvales</taxon>
        <taxon>Malvaceae</taxon>
        <taxon>Malvoideae</taxon>
        <taxon>Gossypium</taxon>
    </lineage>
</organism>
<evidence type="ECO:0000313" key="1">
    <source>
        <dbReference type="EMBL" id="KAK5771909.1"/>
    </source>
</evidence>
<gene>
    <name evidence="1" type="ORF">PVK06_048165</name>
</gene>